<name>A0A1T5C0L5_9BACT</name>
<proteinExistence type="predicted"/>
<reference evidence="2" key="1">
    <citation type="submission" date="2017-02" db="EMBL/GenBank/DDBJ databases">
        <authorList>
            <person name="Varghese N."/>
            <person name="Submissions S."/>
        </authorList>
    </citation>
    <scope>NUCLEOTIDE SEQUENCE [LARGE SCALE GENOMIC DNA]</scope>
    <source>
        <strain evidence="2">DSM 22270</strain>
    </source>
</reference>
<protein>
    <submittedName>
        <fullName evidence="1">Uncharacterized protein</fullName>
    </submittedName>
</protein>
<dbReference type="AlphaFoldDB" id="A0A1T5C0L5"/>
<dbReference type="STRING" id="651661.SAMN05660293_00778"/>
<evidence type="ECO:0000313" key="1">
    <source>
        <dbReference type="EMBL" id="SKB52793.1"/>
    </source>
</evidence>
<evidence type="ECO:0000313" key="2">
    <source>
        <dbReference type="Proteomes" id="UP000190897"/>
    </source>
</evidence>
<organism evidence="1 2">
    <name type="scientific">Dyadobacter psychrophilus</name>
    <dbReference type="NCBI Taxonomy" id="651661"/>
    <lineage>
        <taxon>Bacteria</taxon>
        <taxon>Pseudomonadati</taxon>
        <taxon>Bacteroidota</taxon>
        <taxon>Cytophagia</taxon>
        <taxon>Cytophagales</taxon>
        <taxon>Spirosomataceae</taxon>
        <taxon>Dyadobacter</taxon>
    </lineage>
</organism>
<sequence>MTISNYQAMKKIILLSLIAIFVGCKESNELNPVSFIPVGGLEDFSVPGVGQKNIKITDGRIVIHLPANYSAGDFIKPVLKASNDYKPSPDISNGFSFEGKSIKFDLKSATYSPVSYEIYVIPANPIQAVDHDKDYELIVQEGLEIDIPLQIRGTAYTITDSGSVVDLPALILKNKSDQTSVRIPANMGIDASGENVLRVNFPWNMQVGEFEGTVEWGSKKAVLPDNFILKPGAIDVAAMPWVDARSARYQVQGYNFLPGKRYEVIIENDFVKPRKLLLDRKDYSNLELNIPAGLPKGSYKASLLVDSKPVAVRTYKYLYYGNFHIREDETQPILGLISQRSKKAFLEATRTEYYAAATDISRNEPVMTYVQKFSSNNAVPTLILRNITTKKEYSLTQMRDLTCIMDGAFCFNNFEISKEIPDGQYEAYVTMNNGGASEKYGQILNIR</sequence>
<accession>A0A1T5C0L5</accession>
<keyword evidence="2" id="KW-1185">Reference proteome</keyword>
<dbReference type="Proteomes" id="UP000190897">
    <property type="component" value="Unassembled WGS sequence"/>
</dbReference>
<gene>
    <name evidence="1" type="ORF">SAMN05660293_00778</name>
</gene>
<dbReference type="EMBL" id="FUZA01000001">
    <property type="protein sequence ID" value="SKB52793.1"/>
    <property type="molecule type" value="Genomic_DNA"/>
</dbReference>